<evidence type="ECO:0000313" key="3">
    <source>
        <dbReference type="Proteomes" id="UP001190926"/>
    </source>
</evidence>
<keyword evidence="3" id="KW-1185">Reference proteome</keyword>
<reference evidence="2 3" key="1">
    <citation type="journal article" date="2021" name="Nat. Commun.">
        <title>Incipient diploidization of the medicinal plant Perilla within 10,000 years.</title>
        <authorList>
            <person name="Zhang Y."/>
            <person name="Shen Q."/>
            <person name="Leng L."/>
            <person name="Zhang D."/>
            <person name="Chen S."/>
            <person name="Shi Y."/>
            <person name="Ning Z."/>
            <person name="Chen S."/>
        </authorList>
    </citation>
    <scope>NUCLEOTIDE SEQUENCE [LARGE SCALE GENOMIC DNA]</scope>
    <source>
        <strain evidence="3">cv. PC099</strain>
    </source>
</reference>
<dbReference type="EMBL" id="SDAM02004199">
    <property type="protein sequence ID" value="KAH6820208.1"/>
    <property type="molecule type" value="Genomic_DNA"/>
</dbReference>
<dbReference type="AlphaFoldDB" id="A0AAD4NYB7"/>
<evidence type="ECO:0000313" key="2">
    <source>
        <dbReference type="EMBL" id="KAH6820208.1"/>
    </source>
</evidence>
<feature type="compositionally biased region" description="Basic and acidic residues" evidence="1">
    <location>
        <begin position="94"/>
        <end position="108"/>
    </location>
</feature>
<evidence type="ECO:0000256" key="1">
    <source>
        <dbReference type="SAM" id="MobiDB-lite"/>
    </source>
</evidence>
<evidence type="ECO:0008006" key="4">
    <source>
        <dbReference type="Google" id="ProtNLM"/>
    </source>
</evidence>
<comment type="caution">
    <text evidence="2">The sequence shown here is derived from an EMBL/GenBank/DDBJ whole genome shotgun (WGS) entry which is preliminary data.</text>
</comment>
<feature type="region of interest" description="Disordered" evidence="1">
    <location>
        <begin position="176"/>
        <end position="206"/>
    </location>
</feature>
<name>A0AAD4NYB7_PERFH</name>
<dbReference type="PANTHER" id="PTHR34779">
    <property type="entry name" value="OS09G0542900 PROTEIN"/>
    <property type="match status" value="1"/>
</dbReference>
<accession>A0AAD4NYB7</accession>
<dbReference type="InterPro" id="IPR038796">
    <property type="entry name" value="At1g76070-like"/>
</dbReference>
<organism evidence="2 3">
    <name type="scientific">Perilla frutescens var. hirtella</name>
    <name type="common">Perilla citriodora</name>
    <name type="synonym">Perilla setoyensis</name>
    <dbReference type="NCBI Taxonomy" id="608512"/>
    <lineage>
        <taxon>Eukaryota</taxon>
        <taxon>Viridiplantae</taxon>
        <taxon>Streptophyta</taxon>
        <taxon>Embryophyta</taxon>
        <taxon>Tracheophyta</taxon>
        <taxon>Spermatophyta</taxon>
        <taxon>Magnoliopsida</taxon>
        <taxon>eudicotyledons</taxon>
        <taxon>Gunneridae</taxon>
        <taxon>Pentapetalae</taxon>
        <taxon>asterids</taxon>
        <taxon>lamiids</taxon>
        <taxon>Lamiales</taxon>
        <taxon>Lamiaceae</taxon>
        <taxon>Nepetoideae</taxon>
        <taxon>Elsholtzieae</taxon>
        <taxon>Perilla</taxon>
    </lineage>
</organism>
<feature type="region of interest" description="Disordered" evidence="1">
    <location>
        <begin position="68"/>
        <end position="153"/>
    </location>
</feature>
<feature type="compositionally biased region" description="Acidic residues" evidence="1">
    <location>
        <begin position="184"/>
        <end position="197"/>
    </location>
</feature>
<sequence>MEKTAANNHKLRNKILKLLPKVVSLRNIGPFSPRRDNRPDVNAQRFRTHQNRAFSGPMVSMIPAEARRKPKNFETQEPSSPKVSCMGQVKHKSKISEKKHVSLPKEIKPVPILEPSKSDRAGPKILRGGRKSDKPADRADPDGGSAPALSQMRKFASSRETFANFDWTTAAQIAPEEGDRGFYSDEEGAYSDGEDDGGGIPFSAPILMGGGGGVGGLDLEPRKEINLWKRRTMAPPKSLQLNLDREY</sequence>
<dbReference type="Proteomes" id="UP001190926">
    <property type="component" value="Unassembled WGS sequence"/>
</dbReference>
<feature type="compositionally biased region" description="Basic and acidic residues" evidence="1">
    <location>
        <begin position="130"/>
        <end position="141"/>
    </location>
</feature>
<gene>
    <name evidence="2" type="ORF">C2S53_003444</name>
</gene>
<protein>
    <recommendedName>
        <fullName evidence="4">Syringolide-induced protein 14-1-1</fullName>
    </recommendedName>
</protein>
<proteinExistence type="predicted"/>
<dbReference type="PANTHER" id="PTHR34779:SF1">
    <property type="entry name" value="OS09G0542900 PROTEIN"/>
    <property type="match status" value="1"/>
</dbReference>